<name>A0A246RML2_9ACTN</name>
<dbReference type="Gene3D" id="3.30.559.30">
    <property type="entry name" value="Nonribosomal peptide synthetase, condensation domain"/>
    <property type="match status" value="1"/>
</dbReference>
<dbReference type="NCBIfam" id="TIGR01733">
    <property type="entry name" value="AA-adenyl-dom"/>
    <property type="match status" value="1"/>
</dbReference>
<evidence type="ECO:0000313" key="6">
    <source>
        <dbReference type="EMBL" id="OWV06792.1"/>
    </source>
</evidence>
<dbReference type="InterPro" id="IPR000873">
    <property type="entry name" value="AMP-dep_synth/lig_dom"/>
</dbReference>
<dbReference type="InterPro" id="IPR009081">
    <property type="entry name" value="PP-bd_ACP"/>
</dbReference>
<dbReference type="InterPro" id="IPR042099">
    <property type="entry name" value="ANL_N_sf"/>
</dbReference>
<dbReference type="Pfam" id="PF00501">
    <property type="entry name" value="AMP-binding"/>
    <property type="match status" value="1"/>
</dbReference>
<dbReference type="Gene3D" id="1.10.1200.10">
    <property type="entry name" value="ACP-like"/>
    <property type="match status" value="1"/>
</dbReference>
<dbReference type="PROSITE" id="PS00455">
    <property type="entry name" value="AMP_BINDING"/>
    <property type="match status" value="1"/>
</dbReference>
<evidence type="ECO:0000313" key="7">
    <source>
        <dbReference type="Proteomes" id="UP000197174"/>
    </source>
</evidence>
<dbReference type="Proteomes" id="UP000197174">
    <property type="component" value="Unassembled WGS sequence"/>
</dbReference>
<dbReference type="CDD" id="cd05930">
    <property type="entry name" value="A_NRPS"/>
    <property type="match status" value="1"/>
</dbReference>
<dbReference type="GO" id="GO:0005737">
    <property type="term" value="C:cytoplasm"/>
    <property type="evidence" value="ECO:0007669"/>
    <property type="project" value="TreeGrafter"/>
</dbReference>
<dbReference type="PROSITE" id="PS50075">
    <property type="entry name" value="CARRIER"/>
    <property type="match status" value="1"/>
</dbReference>
<dbReference type="InterPro" id="IPR023213">
    <property type="entry name" value="CAT-like_dom_sf"/>
</dbReference>
<dbReference type="InterPro" id="IPR001242">
    <property type="entry name" value="Condensation_dom"/>
</dbReference>
<proteinExistence type="predicted"/>
<dbReference type="SUPFAM" id="SSF52777">
    <property type="entry name" value="CoA-dependent acyltransferases"/>
    <property type="match status" value="2"/>
</dbReference>
<evidence type="ECO:0000256" key="4">
    <source>
        <dbReference type="SAM" id="MobiDB-lite"/>
    </source>
</evidence>
<dbReference type="InterPro" id="IPR036736">
    <property type="entry name" value="ACP-like_sf"/>
</dbReference>
<reference evidence="6 7" key="1">
    <citation type="submission" date="2017-03" db="EMBL/GenBank/DDBJ databases">
        <title>Whole genome sequence of Micromonospora wenchangensis, isolated from mangrove soil.</title>
        <authorList>
            <person name="Yang H."/>
        </authorList>
    </citation>
    <scope>NUCLEOTIDE SEQUENCE [LARGE SCALE GENOMIC DNA]</scope>
    <source>
        <strain evidence="6 7">CCTCC AA 2012002</strain>
    </source>
</reference>
<evidence type="ECO:0000256" key="3">
    <source>
        <dbReference type="ARBA" id="ARBA00022553"/>
    </source>
</evidence>
<dbReference type="SUPFAM" id="SSF56801">
    <property type="entry name" value="Acetyl-CoA synthetase-like"/>
    <property type="match status" value="1"/>
</dbReference>
<dbReference type="Gene3D" id="3.40.50.12780">
    <property type="entry name" value="N-terminal domain of ligase-like"/>
    <property type="match status" value="1"/>
</dbReference>
<dbReference type="InterPro" id="IPR020845">
    <property type="entry name" value="AMP-binding_CS"/>
</dbReference>
<dbReference type="Gene3D" id="3.30.300.30">
    <property type="match status" value="1"/>
</dbReference>
<dbReference type="Gene3D" id="3.30.559.10">
    <property type="entry name" value="Chloramphenicol acetyltransferase-like domain"/>
    <property type="match status" value="1"/>
</dbReference>
<accession>A0A246RML2</accession>
<comment type="cofactor">
    <cofactor evidence="1">
        <name>pantetheine 4'-phosphate</name>
        <dbReference type="ChEBI" id="CHEBI:47942"/>
    </cofactor>
</comment>
<dbReference type="Pfam" id="PF00550">
    <property type="entry name" value="PP-binding"/>
    <property type="match status" value="1"/>
</dbReference>
<dbReference type="PANTHER" id="PTHR45527:SF1">
    <property type="entry name" value="FATTY ACID SYNTHASE"/>
    <property type="match status" value="1"/>
</dbReference>
<dbReference type="GO" id="GO:0031177">
    <property type="term" value="F:phosphopantetheine binding"/>
    <property type="evidence" value="ECO:0007669"/>
    <property type="project" value="InterPro"/>
</dbReference>
<comment type="caution">
    <text evidence="6">The sequence shown here is derived from an EMBL/GenBank/DDBJ whole genome shotgun (WGS) entry which is preliminary data.</text>
</comment>
<feature type="domain" description="Carrier" evidence="5">
    <location>
        <begin position="561"/>
        <end position="635"/>
    </location>
</feature>
<dbReference type="SMART" id="SM00823">
    <property type="entry name" value="PKS_PP"/>
    <property type="match status" value="1"/>
</dbReference>
<sequence>MTGPPIGRSPYNCRTTDDDRAESRRYAGGWAVPGNETPTGGTVDTLLRRSVQAHPDRCALRGPGRSWTYTELDRRVRRLAGVLRERGVGPGTRVGLLLPRSAECVALVLAVLRRGAAYVPLDPGHPVRRLAYVRRHSGVHLLVTAGGHTAPPGPGQDVALDDLLVEAEASTTDAPSSGDATPDGTAHILYTSGSTGTPKGVRLSQRAVANNVRACVRTFGLRPDDTLVLKTPLTFDVSAYEMFSALAAGACLVVAPPGAEGDPDLLAATVDDYRVTVLHTVPAQLRALTETGAFVRNTSLRAVMSTGEKLPVALQRAFHSVRREPLYNFYGPTETAYATAYRAVPENAAALAEQATVPIGRPLDNVRCYVLDDAGRPVPDGQTGELHIGGESLADGYLDDDERTRERFHHVDLGEGRTDRVYRTGDLVRRLPGGDLLYLGRVDDQIKIAGQRIELGEVESAILDVPGVRAVAVTVRERDPDGAPELSAFVEFDPTGHLTTTGLRTALAAWLPGRMLPARLVPVASIPLLSNGKTDRLALARLHPSAPTPRSPGGRPVTPLRQDTPVAELVRRCFTEALGGPPPTDDSHFLHEGGDSLLAMRVVARLRRAGVAISVAEFLSHPVLADLVAYLGSSPARPVPPESGGTRPATAPTATAPVHDWFTERVRTDRTYWNMFVRLRVLRPLTPAHLEAALRDLLAAHPALRARFVDDGTGVRMVPDDRITSDRLVRTLDVTGTAERDAAVDRLHRSLDPSTGDHLRALLIHDRAGDAMYLVVAIHHLVVDIVSWHVLLDDLVVALDALERGEEPSLPAQAETFQGWVEALPPLGTDLDEAAYWLSVLRLRQAAPGLAARGAARPEQAGELLTFRVPAATTRQLLGPAPVRLGMCVHDVMAAAVGLALARWRPDGAVTFDLETHGRHRWPRLDRVVGWFTAVFPVAWPSAPSTDLATELAPARAALAAVPHGGTGYGVLRRHAGDAGTAAALRATPPALVCFNYLGRGDLGPPGDRFRTDGTPVPWEARSPRAERPYPVEVSAVVLDDQLAVWLSWAPSPADGLDESSARRLRTHLRTVLDELALACAAGAVSGAAPSPAHRQPGPQR</sequence>
<dbReference type="AlphaFoldDB" id="A0A246RML2"/>
<dbReference type="InterPro" id="IPR010071">
    <property type="entry name" value="AA_adenyl_dom"/>
</dbReference>
<gene>
    <name evidence="6" type="ORF">B5D80_15390</name>
</gene>
<evidence type="ECO:0000259" key="5">
    <source>
        <dbReference type="PROSITE" id="PS50075"/>
    </source>
</evidence>
<dbReference type="GO" id="GO:0043041">
    <property type="term" value="P:amino acid activation for nonribosomal peptide biosynthetic process"/>
    <property type="evidence" value="ECO:0007669"/>
    <property type="project" value="TreeGrafter"/>
</dbReference>
<dbReference type="PANTHER" id="PTHR45527">
    <property type="entry name" value="NONRIBOSOMAL PEPTIDE SYNTHETASE"/>
    <property type="match status" value="1"/>
</dbReference>
<evidence type="ECO:0000256" key="2">
    <source>
        <dbReference type="ARBA" id="ARBA00022450"/>
    </source>
</evidence>
<organism evidence="6 7">
    <name type="scientific">Micromonospora wenchangensis</name>
    <dbReference type="NCBI Taxonomy" id="1185415"/>
    <lineage>
        <taxon>Bacteria</taxon>
        <taxon>Bacillati</taxon>
        <taxon>Actinomycetota</taxon>
        <taxon>Actinomycetes</taxon>
        <taxon>Micromonosporales</taxon>
        <taxon>Micromonosporaceae</taxon>
        <taxon>Micromonospora</taxon>
    </lineage>
</organism>
<evidence type="ECO:0000256" key="1">
    <source>
        <dbReference type="ARBA" id="ARBA00001957"/>
    </source>
</evidence>
<keyword evidence="7" id="KW-1185">Reference proteome</keyword>
<dbReference type="EMBL" id="MZMV01000023">
    <property type="protein sequence ID" value="OWV06792.1"/>
    <property type="molecule type" value="Genomic_DNA"/>
</dbReference>
<keyword evidence="2" id="KW-0596">Phosphopantetheine</keyword>
<dbReference type="GO" id="GO:0008610">
    <property type="term" value="P:lipid biosynthetic process"/>
    <property type="evidence" value="ECO:0007669"/>
    <property type="project" value="UniProtKB-ARBA"/>
</dbReference>
<dbReference type="Pfam" id="PF00668">
    <property type="entry name" value="Condensation"/>
    <property type="match status" value="1"/>
</dbReference>
<dbReference type="GO" id="GO:0044550">
    <property type="term" value="P:secondary metabolite biosynthetic process"/>
    <property type="evidence" value="ECO:0007669"/>
    <property type="project" value="TreeGrafter"/>
</dbReference>
<dbReference type="InterPro" id="IPR020806">
    <property type="entry name" value="PKS_PP-bd"/>
</dbReference>
<dbReference type="InterPro" id="IPR045851">
    <property type="entry name" value="AMP-bd_C_sf"/>
</dbReference>
<dbReference type="SUPFAM" id="SSF47336">
    <property type="entry name" value="ACP-like"/>
    <property type="match status" value="1"/>
</dbReference>
<keyword evidence="3" id="KW-0597">Phosphoprotein</keyword>
<protein>
    <recommendedName>
        <fullName evidence="5">Carrier domain-containing protein</fullName>
    </recommendedName>
</protein>
<feature type="region of interest" description="Disordered" evidence="4">
    <location>
        <begin position="1"/>
        <end position="20"/>
    </location>
</feature>
<dbReference type="GO" id="GO:0003824">
    <property type="term" value="F:catalytic activity"/>
    <property type="evidence" value="ECO:0007669"/>
    <property type="project" value="InterPro"/>
</dbReference>